<evidence type="ECO:0000313" key="3">
    <source>
        <dbReference type="Proteomes" id="UP000253628"/>
    </source>
</evidence>
<evidence type="ECO:0000313" key="2">
    <source>
        <dbReference type="EMBL" id="RBP40820.1"/>
    </source>
</evidence>
<dbReference type="Proteomes" id="UP000253628">
    <property type="component" value="Unassembled WGS sequence"/>
</dbReference>
<dbReference type="InterPro" id="IPR015947">
    <property type="entry name" value="PUA-like_sf"/>
</dbReference>
<sequence length="205" mass="22558">MTTKTLPLFPLGRALFPDGVLHLRIFEVRYLDMIKKCLDTSEPFGVVPLLEGKEVRSPEGGEVLGRAGTIAKIDEWVALTPTLFQLRCVGTSRFQVQSCEQGQFGLWSGQVAPMADDPIVAIPNTLQPSANRLGKLIADLQKDGTPAPAMPIAPPFRLDECGWVANRWCELLPLSPLQQQQMLMQEDPAERLAQIQLGLDSQGLL</sequence>
<reference evidence="2 3" key="1">
    <citation type="submission" date="2018-06" db="EMBL/GenBank/DDBJ databases">
        <title>Genomic Encyclopedia of Type Strains, Phase IV (KMG-IV): sequencing the most valuable type-strain genomes for metagenomic binning, comparative biology and taxonomic classification.</title>
        <authorList>
            <person name="Goeker M."/>
        </authorList>
    </citation>
    <scope>NUCLEOTIDE SEQUENCE [LARGE SCALE GENOMIC DNA]</scope>
    <source>
        <strain evidence="2 3">DSM 25520</strain>
    </source>
</reference>
<organism evidence="2 3">
    <name type="scientific">Eoetvoesiella caeni</name>
    <dbReference type="NCBI Taxonomy" id="645616"/>
    <lineage>
        <taxon>Bacteria</taxon>
        <taxon>Pseudomonadati</taxon>
        <taxon>Pseudomonadota</taxon>
        <taxon>Betaproteobacteria</taxon>
        <taxon>Burkholderiales</taxon>
        <taxon>Alcaligenaceae</taxon>
        <taxon>Eoetvoesiella</taxon>
    </lineage>
</organism>
<dbReference type="Gene3D" id="1.10.4060.10">
    <property type="entry name" value="BPP1347 like domain"/>
    <property type="match status" value="1"/>
</dbReference>
<protein>
    <recommendedName>
        <fullName evidence="1">Lon N-terminal domain-containing protein</fullName>
    </recommendedName>
</protein>
<gene>
    <name evidence="2" type="ORF">DFR37_103161</name>
</gene>
<dbReference type="PANTHER" id="PTHR46732">
    <property type="entry name" value="ATP-DEPENDENT PROTEASE LA (LON) DOMAIN PROTEIN"/>
    <property type="match status" value="1"/>
</dbReference>
<dbReference type="RefSeq" id="WP_113932592.1">
    <property type="nucleotide sequence ID" value="NZ_JACCEU010000004.1"/>
</dbReference>
<keyword evidence="3" id="KW-1185">Reference proteome</keyword>
<dbReference type="Gene3D" id="2.30.130.40">
    <property type="entry name" value="LON domain-like"/>
    <property type="match status" value="1"/>
</dbReference>
<dbReference type="InterPro" id="IPR046336">
    <property type="entry name" value="Lon_prtase_N_sf"/>
</dbReference>
<dbReference type="PANTHER" id="PTHR46732:SF8">
    <property type="entry name" value="ATP-DEPENDENT PROTEASE LA (LON) DOMAIN PROTEIN"/>
    <property type="match status" value="1"/>
</dbReference>
<dbReference type="AlphaFoldDB" id="A0A366HEB4"/>
<name>A0A366HEB4_9BURK</name>
<proteinExistence type="predicted"/>
<dbReference type="OrthoDB" id="8558970at2"/>
<dbReference type="SUPFAM" id="SSF88697">
    <property type="entry name" value="PUA domain-like"/>
    <property type="match status" value="1"/>
</dbReference>
<dbReference type="InterPro" id="IPR003111">
    <property type="entry name" value="Lon_prtase_N"/>
</dbReference>
<dbReference type="EMBL" id="QNRQ01000003">
    <property type="protein sequence ID" value="RBP40820.1"/>
    <property type="molecule type" value="Genomic_DNA"/>
</dbReference>
<accession>A0A366HEB4</accession>
<evidence type="ECO:0000259" key="1">
    <source>
        <dbReference type="SMART" id="SM00464"/>
    </source>
</evidence>
<dbReference type="SMART" id="SM00464">
    <property type="entry name" value="LON"/>
    <property type="match status" value="1"/>
</dbReference>
<dbReference type="Pfam" id="PF02190">
    <property type="entry name" value="LON_substr_bdg"/>
    <property type="match status" value="1"/>
</dbReference>
<comment type="caution">
    <text evidence="2">The sequence shown here is derived from an EMBL/GenBank/DDBJ whole genome shotgun (WGS) entry which is preliminary data.</text>
</comment>
<feature type="domain" description="Lon N-terminal" evidence="1">
    <location>
        <begin position="5"/>
        <end position="201"/>
    </location>
</feature>